<sequence length="63" mass="7094">MNETLLPELHAAAALCHQLIIHSPNSHSINSKLLYSAFFLKPSTIFYNKQHTKARCSSPSQAW</sequence>
<dbReference type="Proteomes" id="UP001603857">
    <property type="component" value="Unassembled WGS sequence"/>
</dbReference>
<name>A0ABD1NLX1_9FABA</name>
<comment type="caution">
    <text evidence="1">The sequence shown here is derived from an EMBL/GenBank/DDBJ whole genome shotgun (WGS) entry which is preliminary data.</text>
</comment>
<evidence type="ECO:0000313" key="1">
    <source>
        <dbReference type="EMBL" id="KAL2349137.1"/>
    </source>
</evidence>
<accession>A0ABD1NLX1</accession>
<proteinExistence type="predicted"/>
<protein>
    <submittedName>
        <fullName evidence="1">Uncharacterized protein</fullName>
    </submittedName>
</protein>
<keyword evidence="2" id="KW-1185">Reference proteome</keyword>
<organism evidence="1 2">
    <name type="scientific">Flemingia macrophylla</name>
    <dbReference type="NCBI Taxonomy" id="520843"/>
    <lineage>
        <taxon>Eukaryota</taxon>
        <taxon>Viridiplantae</taxon>
        <taxon>Streptophyta</taxon>
        <taxon>Embryophyta</taxon>
        <taxon>Tracheophyta</taxon>
        <taxon>Spermatophyta</taxon>
        <taxon>Magnoliopsida</taxon>
        <taxon>eudicotyledons</taxon>
        <taxon>Gunneridae</taxon>
        <taxon>Pentapetalae</taxon>
        <taxon>rosids</taxon>
        <taxon>fabids</taxon>
        <taxon>Fabales</taxon>
        <taxon>Fabaceae</taxon>
        <taxon>Papilionoideae</taxon>
        <taxon>50 kb inversion clade</taxon>
        <taxon>NPAAA clade</taxon>
        <taxon>indigoferoid/millettioid clade</taxon>
        <taxon>Phaseoleae</taxon>
        <taxon>Flemingia</taxon>
    </lineage>
</organism>
<reference evidence="1 2" key="1">
    <citation type="submission" date="2024-08" db="EMBL/GenBank/DDBJ databases">
        <title>Insights into the chromosomal genome structure of Flemingia macrophylla.</title>
        <authorList>
            <person name="Ding Y."/>
            <person name="Zhao Y."/>
            <person name="Bi W."/>
            <person name="Wu M."/>
            <person name="Zhao G."/>
            <person name="Gong Y."/>
            <person name="Li W."/>
            <person name="Zhang P."/>
        </authorList>
    </citation>
    <scope>NUCLEOTIDE SEQUENCE [LARGE SCALE GENOMIC DNA]</scope>
    <source>
        <strain evidence="1">DYQJB</strain>
        <tissue evidence="1">Leaf</tissue>
    </source>
</reference>
<dbReference type="AlphaFoldDB" id="A0ABD1NLX1"/>
<dbReference type="EMBL" id="JBGMDY010000001">
    <property type="protein sequence ID" value="KAL2349137.1"/>
    <property type="molecule type" value="Genomic_DNA"/>
</dbReference>
<gene>
    <name evidence="1" type="ORF">Fmac_003137</name>
</gene>
<evidence type="ECO:0000313" key="2">
    <source>
        <dbReference type="Proteomes" id="UP001603857"/>
    </source>
</evidence>